<name>A0ABP1Q3R1_9HEXA</name>
<dbReference type="Gene3D" id="2.20.28.200">
    <property type="match status" value="1"/>
</dbReference>
<evidence type="ECO:0000256" key="1">
    <source>
        <dbReference type="ARBA" id="ARBA00012928"/>
    </source>
</evidence>
<feature type="domain" description="Deacetylase sirtuin-type" evidence="9">
    <location>
        <begin position="27"/>
        <end position="301"/>
    </location>
</feature>
<evidence type="ECO:0000256" key="3">
    <source>
        <dbReference type="ARBA" id="ARBA00022723"/>
    </source>
</evidence>
<keyword evidence="4 7" id="KW-0862">Zinc</keyword>
<dbReference type="EMBL" id="CAXLJM020000022">
    <property type="protein sequence ID" value="CAL8087797.1"/>
    <property type="molecule type" value="Genomic_DNA"/>
</dbReference>
<organism evidence="10 11">
    <name type="scientific">Orchesella dallaii</name>
    <dbReference type="NCBI Taxonomy" id="48710"/>
    <lineage>
        <taxon>Eukaryota</taxon>
        <taxon>Metazoa</taxon>
        <taxon>Ecdysozoa</taxon>
        <taxon>Arthropoda</taxon>
        <taxon>Hexapoda</taxon>
        <taxon>Collembola</taxon>
        <taxon>Entomobryomorpha</taxon>
        <taxon>Entomobryoidea</taxon>
        <taxon>Orchesellidae</taxon>
        <taxon>Orchesellinae</taxon>
        <taxon>Orchesella</taxon>
    </lineage>
</organism>
<gene>
    <name evidence="10" type="ORF">ODALV1_LOCUS6853</name>
</gene>
<protein>
    <recommendedName>
        <fullName evidence="1">protein acetyllysine N-acetyltransferase</fullName>
        <ecNumber evidence="1">2.3.1.286</ecNumber>
    </recommendedName>
</protein>
<evidence type="ECO:0000256" key="2">
    <source>
        <dbReference type="ARBA" id="ARBA00022679"/>
    </source>
</evidence>
<dbReference type="Pfam" id="PF02146">
    <property type="entry name" value="SIR2"/>
    <property type="match status" value="1"/>
</dbReference>
<evidence type="ECO:0000313" key="10">
    <source>
        <dbReference type="EMBL" id="CAL8087797.1"/>
    </source>
</evidence>
<dbReference type="SUPFAM" id="SSF52467">
    <property type="entry name" value="DHS-like NAD/FAD-binding domain"/>
    <property type="match status" value="1"/>
</dbReference>
<dbReference type="InterPro" id="IPR050134">
    <property type="entry name" value="NAD-dep_sirtuin_deacylases"/>
</dbReference>
<feature type="binding site" evidence="7">
    <location>
        <position position="144"/>
    </location>
    <ligand>
        <name>Zn(2+)</name>
        <dbReference type="ChEBI" id="CHEBI:29105"/>
    </ligand>
</feature>
<keyword evidence="2" id="KW-0808">Transferase</keyword>
<dbReference type="PANTHER" id="PTHR11085">
    <property type="entry name" value="NAD-DEPENDENT PROTEIN DEACYLASE SIRTUIN-5, MITOCHONDRIAL-RELATED"/>
    <property type="match status" value="1"/>
</dbReference>
<evidence type="ECO:0000256" key="8">
    <source>
        <dbReference type="SAM" id="MobiDB-lite"/>
    </source>
</evidence>
<proteinExistence type="inferred from homology"/>
<accession>A0ABP1Q3R1</accession>
<dbReference type="Gene3D" id="3.40.50.1220">
    <property type="entry name" value="TPP-binding domain"/>
    <property type="match status" value="1"/>
</dbReference>
<dbReference type="InterPro" id="IPR029035">
    <property type="entry name" value="DHS-like_NAD/FAD-binding_dom"/>
</dbReference>
<evidence type="ECO:0000259" key="9">
    <source>
        <dbReference type="PROSITE" id="PS50305"/>
    </source>
</evidence>
<reference evidence="10 11" key="1">
    <citation type="submission" date="2024-08" db="EMBL/GenBank/DDBJ databases">
        <authorList>
            <person name="Cucini C."/>
            <person name="Frati F."/>
        </authorList>
    </citation>
    <scope>NUCLEOTIDE SEQUENCE [LARGE SCALE GENOMIC DNA]</scope>
</reference>
<feature type="active site" description="Proton acceptor" evidence="7">
    <location>
        <position position="133"/>
    </location>
</feature>
<feature type="binding site" evidence="7">
    <location>
        <position position="166"/>
    </location>
    <ligand>
        <name>Zn(2+)</name>
        <dbReference type="ChEBI" id="CHEBI:29105"/>
    </ligand>
</feature>
<keyword evidence="11" id="KW-1185">Reference proteome</keyword>
<sequence>MSCNYAEGLSPYEHKGKLGLPEFFDDPNTVDEKIEKLAEWIRSSKHVVVHTGAGISTSAGIPDFRGPNGVWTLEEKGEKPKTNISFDIAAPTFTHMALSALINSGHIKYIVSQNIDGLHMRSGLKRYSMSELHGNMFVAQCSYCDRQFIQGSAVPTVGQKEMGLNCPWMKAGGRPCRGKLHDNILDWEHNLPDRDLEMADMHSTLSDLSISLGTTLQIVPAGNLPLRAKRNGGKVVIVNLQQTKHHKKADLVIHLQVDKVLQKLTSILNVRVPPYTPDIDPTRVLKRCVEMGLNPKILDWTIPVSSIKKVKALVAAKKGDNGADDKKRRNQRKRRRPEEDDSSSDESEIPKPKFTVNDNDVGIRTIQKGQRLSNDIGYGVPLDLTTVVPKDEFKTEVVDEELEREPCLPTTSTSAAMLYTVSPKRSPIGENRESKQHVELL</sequence>
<keyword evidence="5" id="KW-0520">NAD</keyword>
<comment type="caution">
    <text evidence="10">The sequence shown here is derived from an EMBL/GenBank/DDBJ whole genome shotgun (WGS) entry which is preliminary data.</text>
</comment>
<dbReference type="EC" id="2.3.1.286" evidence="1"/>
<feature type="binding site" evidence="7">
    <location>
        <position position="141"/>
    </location>
    <ligand>
        <name>Zn(2+)</name>
        <dbReference type="ChEBI" id="CHEBI:29105"/>
    </ligand>
</feature>
<dbReference type="InterPro" id="IPR026590">
    <property type="entry name" value="Ssirtuin_cat_dom"/>
</dbReference>
<dbReference type="InterPro" id="IPR003000">
    <property type="entry name" value="Sirtuin"/>
</dbReference>
<dbReference type="Proteomes" id="UP001642540">
    <property type="component" value="Unassembled WGS sequence"/>
</dbReference>
<feature type="binding site" evidence="7">
    <location>
        <position position="176"/>
    </location>
    <ligand>
        <name>Zn(2+)</name>
        <dbReference type="ChEBI" id="CHEBI:29105"/>
    </ligand>
</feature>
<comment type="similarity">
    <text evidence="6">Belongs to the sirtuin family. Class IV subfamily.</text>
</comment>
<evidence type="ECO:0000256" key="6">
    <source>
        <dbReference type="ARBA" id="ARBA00038170"/>
    </source>
</evidence>
<feature type="compositionally biased region" description="Basic and acidic residues" evidence="8">
    <location>
        <begin position="318"/>
        <end position="327"/>
    </location>
</feature>
<evidence type="ECO:0000313" key="11">
    <source>
        <dbReference type="Proteomes" id="UP001642540"/>
    </source>
</evidence>
<evidence type="ECO:0000256" key="4">
    <source>
        <dbReference type="ARBA" id="ARBA00022833"/>
    </source>
</evidence>
<evidence type="ECO:0000256" key="5">
    <source>
        <dbReference type="ARBA" id="ARBA00023027"/>
    </source>
</evidence>
<dbReference type="PROSITE" id="PS50305">
    <property type="entry name" value="SIRTUIN"/>
    <property type="match status" value="1"/>
</dbReference>
<keyword evidence="3 7" id="KW-0479">Metal-binding</keyword>
<feature type="region of interest" description="Disordered" evidence="8">
    <location>
        <begin position="318"/>
        <end position="357"/>
    </location>
</feature>
<dbReference type="PANTHER" id="PTHR11085:SF12">
    <property type="entry name" value="NAD-DEPENDENT PROTEIN DEACYLASE SIRTUIN-6"/>
    <property type="match status" value="1"/>
</dbReference>
<evidence type="ECO:0000256" key="7">
    <source>
        <dbReference type="PROSITE-ProRule" id="PRU00236"/>
    </source>
</evidence>